<keyword evidence="10" id="KW-0889">Transcription antitermination</keyword>
<evidence type="ECO:0000256" key="16">
    <source>
        <dbReference type="ARBA" id="ARBA00047283"/>
    </source>
</evidence>
<dbReference type="Proteomes" id="UP000036923">
    <property type="component" value="Unassembled WGS sequence"/>
</dbReference>
<dbReference type="NCBIfam" id="TIGR00446">
    <property type="entry name" value="nop2p"/>
    <property type="match status" value="1"/>
</dbReference>
<evidence type="ECO:0000313" key="20">
    <source>
        <dbReference type="Proteomes" id="UP000036923"/>
    </source>
</evidence>
<protein>
    <recommendedName>
        <fullName evidence="4">16S rRNA (cytosine(967)-C(5))-methyltransferase</fullName>
        <ecNumber evidence="4">2.1.1.176</ecNumber>
    </recommendedName>
    <alternativeName>
        <fullName evidence="14">16S rRNA m5C967 methyltransferase</fullName>
    </alternativeName>
    <alternativeName>
        <fullName evidence="15">rRNA (cytosine-C(5)-)-methyltransferase RsmB</fullName>
    </alternativeName>
</protein>
<dbReference type="OrthoDB" id="9810297at2"/>
<dbReference type="NCBIfam" id="NF011494">
    <property type="entry name" value="PRK14902.1"/>
    <property type="match status" value="1"/>
</dbReference>
<dbReference type="InterPro" id="IPR035926">
    <property type="entry name" value="NusB-like_sf"/>
</dbReference>
<evidence type="ECO:0000256" key="2">
    <source>
        <dbReference type="ARBA" id="ARBA00004496"/>
    </source>
</evidence>
<keyword evidence="13" id="KW-0804">Transcription</keyword>
<evidence type="ECO:0000256" key="6">
    <source>
        <dbReference type="ARBA" id="ARBA00022552"/>
    </source>
</evidence>
<dbReference type="SUPFAM" id="SSF53335">
    <property type="entry name" value="S-adenosyl-L-methionine-dependent methyltransferases"/>
    <property type="match status" value="1"/>
</dbReference>
<dbReference type="NCBIfam" id="TIGR00563">
    <property type="entry name" value="rsmB"/>
    <property type="match status" value="1"/>
</dbReference>
<accession>A0A0L6JR01</accession>
<evidence type="ECO:0000256" key="15">
    <source>
        <dbReference type="ARBA" id="ARBA00031088"/>
    </source>
</evidence>
<dbReference type="FunFam" id="1.10.940.10:FF:000006">
    <property type="entry name" value="16S rRNA (Cytosine(967)-C(5))-methyltransferase RsmB"/>
    <property type="match status" value="1"/>
</dbReference>
<dbReference type="PANTHER" id="PTHR22807:SF53">
    <property type="entry name" value="RIBOSOMAL RNA SMALL SUBUNIT METHYLTRANSFERASE B-RELATED"/>
    <property type="match status" value="1"/>
</dbReference>
<dbReference type="Gene3D" id="3.40.50.150">
    <property type="entry name" value="Vaccinia Virus protein VP39"/>
    <property type="match status" value="1"/>
</dbReference>
<dbReference type="InterPro" id="IPR029063">
    <property type="entry name" value="SAM-dependent_MTases_sf"/>
</dbReference>
<dbReference type="InterPro" id="IPR004573">
    <property type="entry name" value="rRNA_ssu_MeTfrase_B"/>
</dbReference>
<dbReference type="Pfam" id="PF01189">
    <property type="entry name" value="Methyltr_RsmB-F"/>
    <property type="match status" value="1"/>
</dbReference>
<evidence type="ECO:0000256" key="7">
    <source>
        <dbReference type="ARBA" id="ARBA00022603"/>
    </source>
</evidence>
<keyword evidence="8 17" id="KW-0808">Transferase</keyword>
<dbReference type="FunFam" id="3.30.70.1170:FF:000003">
    <property type="entry name" value="16S rRNA (Cytosine(967)-C(5))-methyltransferase RsmB"/>
    <property type="match status" value="1"/>
</dbReference>
<feature type="domain" description="SAM-dependent MTase RsmB/NOP-type" evidence="18">
    <location>
        <begin position="173"/>
        <end position="448"/>
    </location>
</feature>
<dbReference type="PROSITE" id="PS51686">
    <property type="entry name" value="SAM_MT_RSMB_NOP"/>
    <property type="match status" value="1"/>
</dbReference>
<feature type="binding site" evidence="17">
    <location>
        <position position="332"/>
    </location>
    <ligand>
        <name>S-adenosyl-L-methionine</name>
        <dbReference type="ChEBI" id="CHEBI:59789"/>
    </ligand>
</feature>
<keyword evidence="12" id="KW-0805">Transcription regulation</keyword>
<evidence type="ECO:0000256" key="10">
    <source>
        <dbReference type="ARBA" id="ARBA00022814"/>
    </source>
</evidence>
<comment type="similarity">
    <text evidence="17">Belongs to the class I-like SAM-binding methyltransferase superfamily. RsmB/NOP family.</text>
</comment>
<proteinExistence type="inferred from homology"/>
<evidence type="ECO:0000256" key="1">
    <source>
        <dbReference type="ARBA" id="ARBA00002724"/>
    </source>
</evidence>
<sequence length="449" mass="50694">MAIDLPREIALKTIYDINEKGAYSNIALNKQLESNTLKDVDRAFITELVYGTIKWKLSIDYVISSFSSTKLKKISPWILNVLRIGVYQILYMDRIPESAACNESVKLAKKYGHAASSGFVNGVLRNIARKKESITYPDKQKDPTQYLSVKYSHPDWMVKEWISAFGFDFTEDLLISNNEVPDFTIRVNTLRTSKEELIANLSENGVQAEAGKAVEEALILKNPGSFLKLDSYKMGHFQVQDESSMLSAKILDPKPGDLVVDVCSAPGGKTTHMAQLMKNKGQIIARDIHEHKIDLINEAAERLCISIIKAEVYDATMVDDSLLEKADRVLVDAPCTGYGIIRKKPDIKWARTMSDIKEITDLQLKILNAASKYVKPGGFIVYSTCTIGKEENRDLVERFLAVNKDFSYEEFGELLPDVLKEYSRNGYIELYPNINKIDGFFIAKMRKRG</sequence>
<dbReference type="eggNOG" id="COG0144">
    <property type="taxonomic scope" value="Bacteria"/>
</dbReference>
<evidence type="ECO:0000259" key="18">
    <source>
        <dbReference type="PROSITE" id="PS51686"/>
    </source>
</evidence>
<dbReference type="EC" id="2.1.1.176" evidence="4"/>
<keyword evidence="20" id="KW-1185">Reference proteome</keyword>
<dbReference type="PANTHER" id="PTHR22807">
    <property type="entry name" value="NOP2 YEAST -RELATED NOL1/NOP2/FMU SUN DOMAIN-CONTAINING"/>
    <property type="match status" value="1"/>
</dbReference>
<evidence type="ECO:0000256" key="12">
    <source>
        <dbReference type="ARBA" id="ARBA00023015"/>
    </source>
</evidence>
<evidence type="ECO:0000256" key="3">
    <source>
        <dbReference type="ARBA" id="ARBA00005952"/>
    </source>
</evidence>
<feature type="active site" description="Nucleophile" evidence="17">
    <location>
        <position position="385"/>
    </location>
</feature>
<keyword evidence="6" id="KW-0698">rRNA processing</keyword>
<dbReference type="AlphaFoldDB" id="A0A0L6JR01"/>
<comment type="subcellular location">
    <subcellularLocation>
        <location evidence="2">Cytoplasm</location>
    </subcellularLocation>
</comment>
<comment type="similarity">
    <text evidence="3">Belongs to the NusB family.</text>
</comment>
<dbReference type="Pfam" id="PF01029">
    <property type="entry name" value="NusB"/>
    <property type="match status" value="1"/>
</dbReference>
<dbReference type="InterPro" id="IPR049560">
    <property type="entry name" value="MeTrfase_RsmB-F_NOP2_cat"/>
</dbReference>
<dbReference type="STRING" id="398512.Bccel_3406"/>
<dbReference type="FunFam" id="3.40.50.150:FF:000022">
    <property type="entry name" value="Ribosomal RNA small subunit methyltransferase B"/>
    <property type="match status" value="1"/>
</dbReference>
<dbReference type="InterPro" id="IPR001678">
    <property type="entry name" value="MeTrfase_RsmB-F_NOP2_dom"/>
</dbReference>
<dbReference type="GO" id="GO:0003723">
    <property type="term" value="F:RNA binding"/>
    <property type="evidence" value="ECO:0007669"/>
    <property type="project" value="UniProtKB-UniRule"/>
</dbReference>
<comment type="caution">
    <text evidence="19">The sequence shown here is derived from an EMBL/GenBank/DDBJ whole genome shotgun (WGS) entry which is preliminary data.</text>
</comment>
<organism evidence="19 20">
    <name type="scientific">Pseudobacteroides cellulosolvens ATCC 35603 = DSM 2933</name>
    <dbReference type="NCBI Taxonomy" id="398512"/>
    <lineage>
        <taxon>Bacteria</taxon>
        <taxon>Bacillati</taxon>
        <taxon>Bacillota</taxon>
        <taxon>Clostridia</taxon>
        <taxon>Eubacteriales</taxon>
        <taxon>Oscillospiraceae</taxon>
        <taxon>Pseudobacteroides</taxon>
    </lineage>
</organism>
<dbReference type="GO" id="GO:0008649">
    <property type="term" value="F:rRNA methyltransferase activity"/>
    <property type="evidence" value="ECO:0007669"/>
    <property type="project" value="InterPro"/>
</dbReference>
<dbReference type="Pfam" id="PF22458">
    <property type="entry name" value="RsmF-B_ferredox"/>
    <property type="match status" value="1"/>
</dbReference>
<feature type="binding site" evidence="17">
    <location>
        <position position="314"/>
    </location>
    <ligand>
        <name>S-adenosyl-L-methionine</name>
        <dbReference type="ChEBI" id="CHEBI:59789"/>
    </ligand>
</feature>
<keyword evidence="7 17" id="KW-0489">Methyltransferase</keyword>
<dbReference type="InterPro" id="IPR006027">
    <property type="entry name" value="NusB_RsmB_TIM44"/>
</dbReference>
<evidence type="ECO:0000256" key="11">
    <source>
        <dbReference type="ARBA" id="ARBA00022884"/>
    </source>
</evidence>
<feature type="binding site" evidence="17">
    <location>
        <begin position="263"/>
        <end position="269"/>
    </location>
    <ligand>
        <name>S-adenosyl-L-methionine</name>
        <dbReference type="ChEBI" id="CHEBI:59789"/>
    </ligand>
</feature>
<dbReference type="InterPro" id="IPR011605">
    <property type="entry name" value="NusB_fam"/>
</dbReference>
<dbReference type="InterPro" id="IPR023267">
    <property type="entry name" value="RCMT"/>
</dbReference>
<dbReference type="Gene3D" id="3.30.70.1170">
    <property type="entry name" value="Sun protein, domain 3"/>
    <property type="match status" value="1"/>
</dbReference>
<dbReference type="RefSeq" id="WP_036939176.1">
    <property type="nucleotide sequence ID" value="NZ_JQKC01000008.1"/>
</dbReference>
<evidence type="ECO:0000256" key="17">
    <source>
        <dbReference type="PROSITE-ProRule" id="PRU01023"/>
    </source>
</evidence>
<evidence type="ECO:0000256" key="8">
    <source>
        <dbReference type="ARBA" id="ARBA00022679"/>
    </source>
</evidence>
<dbReference type="InterPro" id="IPR011023">
    <property type="entry name" value="Nop2p"/>
</dbReference>
<evidence type="ECO:0000256" key="9">
    <source>
        <dbReference type="ARBA" id="ARBA00022691"/>
    </source>
</evidence>
<dbReference type="PATRIC" id="fig|398512.5.peg.3565"/>
<evidence type="ECO:0000313" key="19">
    <source>
        <dbReference type="EMBL" id="KNY28135.1"/>
    </source>
</evidence>
<name>A0A0L6JR01_9FIRM</name>
<feature type="binding site" evidence="17">
    <location>
        <position position="287"/>
    </location>
    <ligand>
        <name>S-adenosyl-L-methionine</name>
        <dbReference type="ChEBI" id="CHEBI:59789"/>
    </ligand>
</feature>
<evidence type="ECO:0000256" key="13">
    <source>
        <dbReference type="ARBA" id="ARBA00023163"/>
    </source>
</evidence>
<dbReference type="EMBL" id="LGTC01000001">
    <property type="protein sequence ID" value="KNY28135.1"/>
    <property type="molecule type" value="Genomic_DNA"/>
</dbReference>
<dbReference type="eggNOG" id="COG0781">
    <property type="taxonomic scope" value="Bacteria"/>
</dbReference>
<comment type="catalytic activity">
    <reaction evidence="16">
        <text>cytidine(967) in 16S rRNA + S-adenosyl-L-methionine = 5-methylcytidine(967) in 16S rRNA + S-adenosyl-L-homocysteine + H(+)</text>
        <dbReference type="Rhea" id="RHEA:42748"/>
        <dbReference type="Rhea" id="RHEA-COMP:10219"/>
        <dbReference type="Rhea" id="RHEA-COMP:10220"/>
        <dbReference type="ChEBI" id="CHEBI:15378"/>
        <dbReference type="ChEBI" id="CHEBI:57856"/>
        <dbReference type="ChEBI" id="CHEBI:59789"/>
        <dbReference type="ChEBI" id="CHEBI:74483"/>
        <dbReference type="ChEBI" id="CHEBI:82748"/>
        <dbReference type="EC" id="2.1.1.176"/>
    </reaction>
</comment>
<keyword evidence="11 17" id="KW-0694">RNA-binding</keyword>
<dbReference type="NCBIfam" id="TIGR01951">
    <property type="entry name" value="nusB"/>
    <property type="match status" value="1"/>
</dbReference>
<dbReference type="GO" id="GO:0031564">
    <property type="term" value="P:transcription antitermination"/>
    <property type="evidence" value="ECO:0007669"/>
    <property type="project" value="UniProtKB-KW"/>
</dbReference>
<dbReference type="SUPFAM" id="SSF48013">
    <property type="entry name" value="NusB-like"/>
    <property type="match status" value="1"/>
</dbReference>
<evidence type="ECO:0000256" key="5">
    <source>
        <dbReference type="ARBA" id="ARBA00022490"/>
    </source>
</evidence>
<dbReference type="PRINTS" id="PR02008">
    <property type="entry name" value="RCMTFAMILY"/>
</dbReference>
<keyword evidence="9 17" id="KW-0949">S-adenosyl-L-methionine</keyword>
<dbReference type="GO" id="GO:0005737">
    <property type="term" value="C:cytoplasm"/>
    <property type="evidence" value="ECO:0007669"/>
    <property type="project" value="UniProtKB-SubCell"/>
</dbReference>
<dbReference type="CDD" id="cd02440">
    <property type="entry name" value="AdoMet_MTases"/>
    <property type="match status" value="1"/>
</dbReference>
<dbReference type="InterPro" id="IPR054728">
    <property type="entry name" value="RsmB-like_ferredoxin"/>
</dbReference>
<reference evidence="20" key="1">
    <citation type="submission" date="2015-07" db="EMBL/GenBank/DDBJ databases">
        <title>Near-Complete Genome Sequence of the Cellulolytic Bacterium Bacteroides (Pseudobacteroides) cellulosolvens ATCC 35603.</title>
        <authorList>
            <person name="Dassa B."/>
            <person name="Utturkar S.M."/>
            <person name="Klingeman D.M."/>
            <person name="Hurt R.A."/>
            <person name="Keller M."/>
            <person name="Xu J."/>
            <person name="Reddy Y.H.K."/>
            <person name="Borovok I."/>
            <person name="Grinberg I.R."/>
            <person name="Lamed R."/>
            <person name="Zhivin O."/>
            <person name="Bayer E.A."/>
            <person name="Brown S.D."/>
        </authorList>
    </citation>
    <scope>NUCLEOTIDE SEQUENCE [LARGE SCALE GENOMIC DNA]</scope>
    <source>
        <strain evidence="20">DSM 2933</strain>
    </source>
</reference>
<evidence type="ECO:0000256" key="4">
    <source>
        <dbReference type="ARBA" id="ARBA00012140"/>
    </source>
</evidence>
<gene>
    <name evidence="19" type="ORF">Bccel_3406</name>
</gene>
<evidence type="ECO:0000256" key="14">
    <source>
        <dbReference type="ARBA" id="ARBA00030399"/>
    </source>
</evidence>
<dbReference type="GO" id="GO:0006353">
    <property type="term" value="P:DNA-templated transcription termination"/>
    <property type="evidence" value="ECO:0007669"/>
    <property type="project" value="InterPro"/>
</dbReference>
<keyword evidence="5" id="KW-0963">Cytoplasm</keyword>
<dbReference type="Gene3D" id="1.10.940.10">
    <property type="entry name" value="NusB-like"/>
    <property type="match status" value="1"/>
</dbReference>
<comment type="function">
    <text evidence="1">Specifically methylates the cytosine at position 967 (m5C967) of 16S rRNA.</text>
</comment>